<keyword evidence="2" id="KW-1185">Reference proteome</keyword>
<sequence length="310" mass="33698">MKLAALDPAELSARLRGPGLLLRTGPFWLRIASQLDSVAGALATLYAEQESLLAGQPQPFCDFDVRIDAVSGPRRWLRPQAQFLFDALKPFKPMALPHASAMMEWGLNWCVSSHSHQYIIIHAAAVERGGRVMVLPAPPGSGKSTLCAGLVNRGWRLLSDELTLIDPASGELLPLARPVSLKNKSIEVIQAFAPAARFGPLTRDTVKGTVAHMRPPAASVQRDTESARLGWVVFPRYMAGSALNPRPLARGEALMALVDNAFNYHLHGRQGFDTLCDGVAAADCLRFEYSDLEQACAYFTALADAKEALR</sequence>
<keyword evidence="1" id="KW-0418">Kinase</keyword>
<dbReference type="AlphaFoldDB" id="A0A840L989"/>
<dbReference type="Proteomes" id="UP000562027">
    <property type="component" value="Unassembled WGS sequence"/>
</dbReference>
<dbReference type="RefSeq" id="WP_184298314.1">
    <property type="nucleotide sequence ID" value="NZ_JACHLP010000003.1"/>
</dbReference>
<protein>
    <submittedName>
        <fullName evidence="1">HprK-related kinase A</fullName>
    </submittedName>
</protein>
<dbReference type="EMBL" id="JACHLP010000003">
    <property type="protein sequence ID" value="MBB4843242.1"/>
    <property type="molecule type" value="Genomic_DNA"/>
</dbReference>
<gene>
    <name evidence="1" type="ORF">HNP55_001761</name>
</gene>
<dbReference type="GO" id="GO:0016301">
    <property type="term" value="F:kinase activity"/>
    <property type="evidence" value="ECO:0007669"/>
    <property type="project" value="UniProtKB-KW"/>
</dbReference>
<dbReference type="NCBIfam" id="TIGR04352">
    <property type="entry name" value="HprK_rel_A"/>
    <property type="match status" value="1"/>
</dbReference>
<dbReference type="SUPFAM" id="SSF53795">
    <property type="entry name" value="PEP carboxykinase-like"/>
    <property type="match status" value="1"/>
</dbReference>
<dbReference type="InterPro" id="IPR027600">
    <property type="entry name" value="HprK-rel_A"/>
</dbReference>
<keyword evidence="1" id="KW-0808">Transferase</keyword>
<reference evidence="1 2" key="1">
    <citation type="submission" date="2020-08" db="EMBL/GenBank/DDBJ databases">
        <title>Functional genomics of gut bacteria from endangered species of beetles.</title>
        <authorList>
            <person name="Carlos-Shanley C."/>
        </authorList>
    </citation>
    <scope>NUCLEOTIDE SEQUENCE [LARGE SCALE GENOMIC DNA]</scope>
    <source>
        <strain evidence="1 2">S00239</strain>
    </source>
</reference>
<dbReference type="Gene3D" id="3.40.50.300">
    <property type="entry name" value="P-loop containing nucleotide triphosphate hydrolases"/>
    <property type="match status" value="1"/>
</dbReference>
<evidence type="ECO:0000313" key="2">
    <source>
        <dbReference type="Proteomes" id="UP000562027"/>
    </source>
</evidence>
<proteinExistence type="predicted"/>
<evidence type="ECO:0000313" key="1">
    <source>
        <dbReference type="EMBL" id="MBB4843242.1"/>
    </source>
</evidence>
<accession>A0A840L989</accession>
<dbReference type="InterPro" id="IPR027417">
    <property type="entry name" value="P-loop_NTPase"/>
</dbReference>
<name>A0A840L989_9BURK</name>
<organism evidence="1 2">
    <name type="scientific">Roseateles oligotrophus</name>
    <dbReference type="NCBI Taxonomy" id="1769250"/>
    <lineage>
        <taxon>Bacteria</taxon>
        <taxon>Pseudomonadati</taxon>
        <taxon>Pseudomonadota</taxon>
        <taxon>Betaproteobacteria</taxon>
        <taxon>Burkholderiales</taxon>
        <taxon>Sphaerotilaceae</taxon>
        <taxon>Roseateles</taxon>
    </lineage>
</organism>
<comment type="caution">
    <text evidence="1">The sequence shown here is derived from an EMBL/GenBank/DDBJ whole genome shotgun (WGS) entry which is preliminary data.</text>
</comment>